<feature type="domain" description="Major facilitator superfamily (MFS) profile" evidence="8">
    <location>
        <begin position="4"/>
        <end position="396"/>
    </location>
</feature>
<feature type="transmembrane region" description="Helical" evidence="7">
    <location>
        <begin position="45"/>
        <end position="67"/>
    </location>
</feature>
<feature type="transmembrane region" description="Helical" evidence="7">
    <location>
        <begin position="300"/>
        <end position="321"/>
    </location>
</feature>
<keyword evidence="3" id="KW-1003">Cell membrane</keyword>
<feature type="transmembrane region" description="Helical" evidence="7">
    <location>
        <begin position="274"/>
        <end position="294"/>
    </location>
</feature>
<name>A0A157SVM9_9BORD</name>
<evidence type="ECO:0000256" key="5">
    <source>
        <dbReference type="ARBA" id="ARBA00022989"/>
    </source>
</evidence>
<feature type="transmembrane region" description="Helical" evidence="7">
    <location>
        <begin position="333"/>
        <end position="358"/>
    </location>
</feature>
<reference evidence="9 10" key="1">
    <citation type="submission" date="2016-04" db="EMBL/GenBank/DDBJ databases">
        <authorList>
            <consortium name="Pathogen Informatics"/>
        </authorList>
    </citation>
    <scope>NUCLEOTIDE SEQUENCE [LARGE SCALE GENOMIC DNA]</scope>
    <source>
        <strain evidence="9 10">H050680373</strain>
    </source>
</reference>
<sequence length="396" mass="40540">MNAIYTPAASARALAVYSLTAATFLGASSAPTPLYRVYQETWHFSSGTLTLVFAIYAFSLLAALLTTGPLSDHLGRRPVIVGSILLNMLALSIFAAADGAPMLLLARALQGLATGMAISALGAGLLDASRERGPLLNSLAPLFGMGIGALGASLLVQYAPAPLRLTYLLLIVLLAAEALLVLRLPESASRVPGLLASMRPRVRVPPAARGAMLRILPVNIALWALGGFYLSLGPTLARSVTHSDNIVVGGWVVFALTMSGFGAIALLRGLPTPRLLMTGSIALAAGLVVTLTGVHLDSAALFFAGTCLAGTGFGAAFQGALRSVVPLAQPTERAGLVAAFFVLSYLAFSLPALLAGVMAHELGLRATTDLYGATLILLAVSTAVASGLGKRATASG</sequence>
<keyword evidence="4 7" id="KW-0812">Transmembrane</keyword>
<evidence type="ECO:0000256" key="7">
    <source>
        <dbReference type="SAM" id="Phobius"/>
    </source>
</evidence>
<keyword evidence="2" id="KW-0813">Transport</keyword>
<dbReference type="PANTHER" id="PTHR23517">
    <property type="entry name" value="RESISTANCE PROTEIN MDTM, PUTATIVE-RELATED-RELATED"/>
    <property type="match status" value="1"/>
</dbReference>
<feature type="transmembrane region" description="Helical" evidence="7">
    <location>
        <begin position="138"/>
        <end position="159"/>
    </location>
</feature>
<keyword evidence="10" id="KW-1185">Reference proteome</keyword>
<accession>A0A157SVM9</accession>
<dbReference type="InterPro" id="IPR020846">
    <property type="entry name" value="MFS_dom"/>
</dbReference>
<feature type="transmembrane region" description="Helical" evidence="7">
    <location>
        <begin position="79"/>
        <end position="97"/>
    </location>
</feature>
<dbReference type="InterPro" id="IPR050171">
    <property type="entry name" value="MFS_Transporters"/>
</dbReference>
<keyword evidence="6 7" id="KW-0472">Membrane</keyword>
<feature type="transmembrane region" description="Helical" evidence="7">
    <location>
        <begin position="246"/>
        <end position="267"/>
    </location>
</feature>
<evidence type="ECO:0000256" key="2">
    <source>
        <dbReference type="ARBA" id="ARBA00022448"/>
    </source>
</evidence>
<dbReference type="AlphaFoldDB" id="A0A157SVM9"/>
<dbReference type="Gene3D" id="1.20.1250.20">
    <property type="entry name" value="MFS general substrate transporter like domains"/>
    <property type="match status" value="1"/>
</dbReference>
<dbReference type="RefSeq" id="WP_066133870.1">
    <property type="nucleotide sequence ID" value="NZ_FKIF01000010.1"/>
</dbReference>
<dbReference type="PROSITE" id="PS00216">
    <property type="entry name" value="SUGAR_TRANSPORT_1"/>
    <property type="match status" value="1"/>
</dbReference>
<proteinExistence type="predicted"/>
<evidence type="ECO:0000256" key="6">
    <source>
        <dbReference type="ARBA" id="ARBA00023136"/>
    </source>
</evidence>
<dbReference type="EMBL" id="FKIF01000010">
    <property type="protein sequence ID" value="SAI74522.1"/>
    <property type="molecule type" value="Genomic_DNA"/>
</dbReference>
<feature type="transmembrane region" description="Helical" evidence="7">
    <location>
        <begin position="370"/>
        <end position="389"/>
    </location>
</feature>
<feature type="transmembrane region" description="Helical" evidence="7">
    <location>
        <begin position="165"/>
        <end position="185"/>
    </location>
</feature>
<evidence type="ECO:0000313" key="9">
    <source>
        <dbReference type="EMBL" id="SAI74522.1"/>
    </source>
</evidence>
<evidence type="ECO:0000259" key="8">
    <source>
        <dbReference type="PROSITE" id="PS50850"/>
    </source>
</evidence>
<dbReference type="SUPFAM" id="SSF103473">
    <property type="entry name" value="MFS general substrate transporter"/>
    <property type="match status" value="1"/>
</dbReference>
<dbReference type="GO" id="GO:0022857">
    <property type="term" value="F:transmembrane transporter activity"/>
    <property type="evidence" value="ECO:0007669"/>
    <property type="project" value="InterPro"/>
</dbReference>
<evidence type="ECO:0000313" key="10">
    <source>
        <dbReference type="Proteomes" id="UP000076848"/>
    </source>
</evidence>
<gene>
    <name evidence="9" type="ORF">SAMEA3906486_05237</name>
</gene>
<comment type="subcellular location">
    <subcellularLocation>
        <location evidence="1">Cell membrane</location>
        <topology evidence="1">Multi-pass membrane protein</topology>
    </subcellularLocation>
</comment>
<dbReference type="STRING" id="288768.SAMEA3906486_05237"/>
<evidence type="ECO:0000256" key="4">
    <source>
        <dbReference type="ARBA" id="ARBA00022692"/>
    </source>
</evidence>
<dbReference type="GO" id="GO:0005886">
    <property type="term" value="C:plasma membrane"/>
    <property type="evidence" value="ECO:0007669"/>
    <property type="project" value="UniProtKB-SubCell"/>
</dbReference>
<dbReference type="PROSITE" id="PS50850">
    <property type="entry name" value="MFS"/>
    <property type="match status" value="1"/>
</dbReference>
<organism evidence="9 10">
    <name type="scientific">Bordetella ansorpii</name>
    <dbReference type="NCBI Taxonomy" id="288768"/>
    <lineage>
        <taxon>Bacteria</taxon>
        <taxon>Pseudomonadati</taxon>
        <taxon>Pseudomonadota</taxon>
        <taxon>Betaproteobacteria</taxon>
        <taxon>Burkholderiales</taxon>
        <taxon>Alcaligenaceae</taxon>
        <taxon>Bordetella</taxon>
    </lineage>
</organism>
<keyword evidence="5 7" id="KW-1133">Transmembrane helix</keyword>
<feature type="transmembrane region" description="Helical" evidence="7">
    <location>
        <begin position="103"/>
        <end position="126"/>
    </location>
</feature>
<dbReference type="InterPro" id="IPR036259">
    <property type="entry name" value="MFS_trans_sf"/>
</dbReference>
<protein>
    <submittedName>
        <fullName evidence="9">Multidrug efflux system protein MdtL</fullName>
    </submittedName>
</protein>
<evidence type="ECO:0000256" key="3">
    <source>
        <dbReference type="ARBA" id="ARBA00022475"/>
    </source>
</evidence>
<dbReference type="InterPro" id="IPR011701">
    <property type="entry name" value="MFS"/>
</dbReference>
<dbReference type="InterPro" id="IPR005829">
    <property type="entry name" value="Sugar_transporter_CS"/>
</dbReference>
<dbReference type="Pfam" id="PF07690">
    <property type="entry name" value="MFS_1"/>
    <property type="match status" value="1"/>
</dbReference>
<dbReference type="OrthoDB" id="9810492at2"/>
<feature type="transmembrane region" description="Helical" evidence="7">
    <location>
        <begin position="206"/>
        <end position="226"/>
    </location>
</feature>
<dbReference type="PANTHER" id="PTHR23517:SF13">
    <property type="entry name" value="MAJOR FACILITATOR SUPERFAMILY MFS_1"/>
    <property type="match status" value="1"/>
</dbReference>
<evidence type="ECO:0000256" key="1">
    <source>
        <dbReference type="ARBA" id="ARBA00004651"/>
    </source>
</evidence>
<dbReference type="Proteomes" id="UP000076848">
    <property type="component" value="Unassembled WGS sequence"/>
</dbReference>